<dbReference type="Proteomes" id="UP000824540">
    <property type="component" value="Unassembled WGS sequence"/>
</dbReference>
<evidence type="ECO:0000313" key="6">
    <source>
        <dbReference type="EMBL" id="KAG9329971.1"/>
    </source>
</evidence>
<comment type="caution">
    <text evidence="6">The sequence shown here is derived from an EMBL/GenBank/DDBJ whole genome shotgun (WGS) entry which is preliminary data.</text>
</comment>
<gene>
    <name evidence="6" type="ORF">JZ751_028424</name>
</gene>
<feature type="compositionally biased region" description="Polar residues" evidence="4">
    <location>
        <begin position="117"/>
        <end position="131"/>
    </location>
</feature>
<keyword evidence="1" id="KW-0430">Lectin</keyword>
<dbReference type="EMBL" id="JAFBMS010000827">
    <property type="protein sequence ID" value="KAG9329971.1"/>
    <property type="molecule type" value="Genomic_DNA"/>
</dbReference>
<feature type="region of interest" description="Disordered" evidence="4">
    <location>
        <begin position="117"/>
        <end position="160"/>
    </location>
</feature>
<organism evidence="6 7">
    <name type="scientific">Albula glossodonta</name>
    <name type="common">roundjaw bonefish</name>
    <dbReference type="NCBI Taxonomy" id="121402"/>
    <lineage>
        <taxon>Eukaryota</taxon>
        <taxon>Metazoa</taxon>
        <taxon>Chordata</taxon>
        <taxon>Craniata</taxon>
        <taxon>Vertebrata</taxon>
        <taxon>Euteleostomi</taxon>
        <taxon>Actinopterygii</taxon>
        <taxon>Neopterygii</taxon>
        <taxon>Teleostei</taxon>
        <taxon>Albuliformes</taxon>
        <taxon>Albulidae</taxon>
        <taxon>Albula</taxon>
    </lineage>
</organism>
<feature type="transmembrane region" description="Helical" evidence="5">
    <location>
        <begin position="41"/>
        <end position="66"/>
    </location>
</feature>
<evidence type="ECO:0000256" key="4">
    <source>
        <dbReference type="SAM" id="MobiDB-lite"/>
    </source>
</evidence>
<dbReference type="Gene3D" id="1.20.5.400">
    <property type="match status" value="1"/>
</dbReference>
<keyword evidence="2" id="KW-1015">Disulfide bond</keyword>
<dbReference type="AlphaFoldDB" id="A0A8T2MVF9"/>
<dbReference type="InterPro" id="IPR016187">
    <property type="entry name" value="CTDL_fold"/>
</dbReference>
<proteinExistence type="predicted"/>
<dbReference type="PANTHER" id="PTHR46490">
    <property type="entry name" value="C-TYPE LECTIN DOMAIN FAMILY 12 MEMBER A-RELATED"/>
    <property type="match status" value="1"/>
</dbReference>
<dbReference type="Gene3D" id="3.10.100.10">
    <property type="entry name" value="Mannose-Binding Protein A, subunit A"/>
    <property type="match status" value="1"/>
</dbReference>
<keyword evidence="5" id="KW-1133">Transmembrane helix</keyword>
<evidence type="ECO:0000256" key="1">
    <source>
        <dbReference type="ARBA" id="ARBA00022734"/>
    </source>
</evidence>
<dbReference type="SUPFAM" id="SSF56436">
    <property type="entry name" value="C-type lectin-like"/>
    <property type="match status" value="1"/>
</dbReference>
<keyword evidence="7" id="KW-1185">Reference proteome</keyword>
<keyword evidence="5" id="KW-0812">Transmembrane</keyword>
<evidence type="ECO:0000256" key="5">
    <source>
        <dbReference type="SAM" id="Phobius"/>
    </source>
</evidence>
<dbReference type="GO" id="GO:0030246">
    <property type="term" value="F:carbohydrate binding"/>
    <property type="evidence" value="ECO:0007669"/>
    <property type="project" value="UniProtKB-KW"/>
</dbReference>
<dbReference type="InterPro" id="IPR052309">
    <property type="entry name" value="C-type_Lectin_Domain_Fam1"/>
</dbReference>
<keyword evidence="5" id="KW-0472">Membrane</keyword>
<feature type="non-terminal residue" evidence="6">
    <location>
        <position position="250"/>
    </location>
</feature>
<keyword evidence="3" id="KW-0325">Glycoprotein</keyword>
<evidence type="ECO:0000313" key="7">
    <source>
        <dbReference type="Proteomes" id="UP000824540"/>
    </source>
</evidence>
<evidence type="ECO:0000256" key="2">
    <source>
        <dbReference type="ARBA" id="ARBA00023157"/>
    </source>
</evidence>
<dbReference type="PANTHER" id="PTHR46490:SF6">
    <property type="entry name" value="ASIALOGLYCOPROTEIN RECEPTOR 1-LIKE-RELATED"/>
    <property type="match status" value="1"/>
</dbReference>
<dbReference type="InterPro" id="IPR016186">
    <property type="entry name" value="C-type_lectin-like/link_sf"/>
</dbReference>
<dbReference type="OrthoDB" id="8958281at2759"/>
<name>A0A8T2MVF9_9TELE</name>
<evidence type="ECO:0000256" key="3">
    <source>
        <dbReference type="ARBA" id="ARBA00023180"/>
    </source>
</evidence>
<sequence>MEMSYDTYTNAIQNIRSTSTLDQNPPIKPRERRSGGRNYRLTAVCLGILTILLLIIITALCIHYNGVQNNTMERNSTQSETLTQLYSALKDERDQLLTNYNSLTAERDELQTNYNSLTAERDQLQTNYNSPDSRERPATDELQQPDSRERPATEEAGSSSYYISKEKKTWSESRQYCRDKGADLVIINNKEEQLRAIELKVTGFTAVQAEMRLAKAAWALYLRGAGVSVEARADLWVGGALLPHVPSASP</sequence>
<reference evidence="6" key="1">
    <citation type="thesis" date="2021" institute="BYU ScholarsArchive" country="Provo, UT, USA">
        <title>Applications of and Algorithms for Genome Assembly and Genomic Analyses with an Emphasis on Marine Teleosts.</title>
        <authorList>
            <person name="Pickett B.D."/>
        </authorList>
    </citation>
    <scope>NUCLEOTIDE SEQUENCE</scope>
    <source>
        <strain evidence="6">HI-2016</strain>
    </source>
</reference>
<accession>A0A8T2MVF9</accession>
<protein>
    <submittedName>
        <fullName evidence="6">Uncharacterized protein</fullName>
    </submittedName>
</protein>